<feature type="compositionally biased region" description="Low complexity" evidence="1">
    <location>
        <begin position="7"/>
        <end position="18"/>
    </location>
</feature>
<evidence type="ECO:0000256" key="1">
    <source>
        <dbReference type="SAM" id="MobiDB-lite"/>
    </source>
</evidence>
<evidence type="ECO:0000313" key="2">
    <source>
        <dbReference type="EMBL" id="TYQ07668.1"/>
    </source>
</evidence>
<gene>
    <name evidence="2" type="ORF">FNL38_10132</name>
</gene>
<dbReference type="EMBL" id="VNIQ01000001">
    <property type="protein sequence ID" value="TYQ07668.1"/>
    <property type="molecule type" value="Genomic_DNA"/>
</dbReference>
<dbReference type="PANTHER" id="PTHR43102:SF2">
    <property type="entry name" value="GAF DOMAIN-CONTAINING PROTEIN"/>
    <property type="match status" value="1"/>
</dbReference>
<dbReference type="SUPFAM" id="SSF55781">
    <property type="entry name" value="GAF domain-like"/>
    <property type="match status" value="1"/>
</dbReference>
<dbReference type="InterPro" id="IPR003018">
    <property type="entry name" value="GAF"/>
</dbReference>
<dbReference type="InterPro" id="IPR029016">
    <property type="entry name" value="GAF-like_dom_sf"/>
</dbReference>
<reference evidence="2" key="1">
    <citation type="submission" date="2019-07" db="EMBL/GenBank/DDBJ databases">
        <title>Genomic Encyclopedia of Type Strains, Phase IV (KMG-IV): sequencing the most valuable type-strain genomes for metagenomic binning, comparative biology and taxonomic classification.</title>
        <authorList>
            <person name="Goeker M."/>
        </authorList>
    </citation>
    <scope>NUCLEOTIDE SEQUENCE</scope>
    <source>
        <strain evidence="2">DSM 44596</strain>
    </source>
</reference>
<feature type="region of interest" description="Disordered" evidence="1">
    <location>
        <begin position="1"/>
        <end position="34"/>
    </location>
</feature>
<organism evidence="2">
    <name type="scientific">Nocardia globerula</name>
    <dbReference type="NCBI Taxonomy" id="1818"/>
    <lineage>
        <taxon>Bacteria</taxon>
        <taxon>Bacillati</taxon>
        <taxon>Actinomycetota</taxon>
        <taxon>Actinomycetes</taxon>
        <taxon>Mycobacteriales</taxon>
        <taxon>Nocardiaceae</taxon>
        <taxon>Nocardia</taxon>
    </lineage>
</organism>
<sequence>MTPPSPTDATSSDNASDDGAGQREQTIADSAERPIRDPFAAINEVYTDPALVAVFEGLRAAVSGEQSHVWSALNDSARLRAVYDTGLLAPGPHPEVDQIVGLTIDAVGIPNAALNMITDVEQVNAAIASRSGDTGEQRTHPLPDSLCVYTVVSGSPLIIDDIADHPVLRDHSAAQSGVVGAYIGIPIIDDAGHPVGTLCAWDSQPHHWSSGEVQIMTDLADVVQNVIFDK</sequence>
<protein>
    <submittedName>
        <fullName evidence="2">GAF domain-containing protein</fullName>
    </submittedName>
</protein>
<dbReference type="SMART" id="SM00065">
    <property type="entry name" value="GAF"/>
    <property type="match status" value="1"/>
</dbReference>
<comment type="caution">
    <text evidence="2">The sequence shown here is derived from an EMBL/GenBank/DDBJ whole genome shotgun (WGS) entry which is preliminary data.</text>
</comment>
<accession>A0A652YVW1</accession>
<dbReference type="Gene3D" id="3.30.450.40">
    <property type="match status" value="1"/>
</dbReference>
<name>A0A652YVW1_NOCGL</name>
<dbReference type="PANTHER" id="PTHR43102">
    <property type="entry name" value="SLR1143 PROTEIN"/>
    <property type="match status" value="1"/>
</dbReference>
<dbReference type="Pfam" id="PF01590">
    <property type="entry name" value="GAF"/>
    <property type="match status" value="1"/>
</dbReference>
<dbReference type="AlphaFoldDB" id="A0A652YVW1"/>
<proteinExistence type="predicted"/>